<dbReference type="Proteomes" id="UP000632125">
    <property type="component" value="Unassembled WGS sequence"/>
</dbReference>
<keyword evidence="5" id="KW-1185">Reference proteome</keyword>
<organism evidence="4 5">
    <name type="scientific">Paenibacillus arenilitoris</name>
    <dbReference type="NCBI Taxonomy" id="2772299"/>
    <lineage>
        <taxon>Bacteria</taxon>
        <taxon>Bacillati</taxon>
        <taxon>Bacillota</taxon>
        <taxon>Bacilli</taxon>
        <taxon>Bacillales</taxon>
        <taxon>Paenibacillaceae</taxon>
        <taxon>Paenibacillus</taxon>
    </lineage>
</organism>
<dbReference type="InterPro" id="IPR008979">
    <property type="entry name" value="Galactose-bd-like_sf"/>
</dbReference>
<evidence type="ECO:0000259" key="2">
    <source>
        <dbReference type="Pfam" id="PF17389"/>
    </source>
</evidence>
<dbReference type="Gene3D" id="1.50.10.10">
    <property type="match status" value="1"/>
</dbReference>
<dbReference type="PANTHER" id="PTHR34987">
    <property type="entry name" value="C, PUTATIVE (AFU_ORTHOLOGUE AFUA_3G02880)-RELATED"/>
    <property type="match status" value="1"/>
</dbReference>
<evidence type="ECO:0000259" key="1">
    <source>
        <dbReference type="Pfam" id="PF08531"/>
    </source>
</evidence>
<dbReference type="InterPro" id="IPR008928">
    <property type="entry name" value="6-hairpin_glycosidase_sf"/>
</dbReference>
<dbReference type="Pfam" id="PF17390">
    <property type="entry name" value="Bac_rhamnosid_C"/>
    <property type="match status" value="1"/>
</dbReference>
<dbReference type="SUPFAM" id="SSF48208">
    <property type="entry name" value="Six-hairpin glycosidases"/>
    <property type="match status" value="1"/>
</dbReference>
<dbReference type="Pfam" id="PF17389">
    <property type="entry name" value="Bac_rhamnosid6H"/>
    <property type="match status" value="1"/>
</dbReference>
<dbReference type="RefSeq" id="WP_190857573.1">
    <property type="nucleotide sequence ID" value="NZ_JACXIY010000001.1"/>
</dbReference>
<gene>
    <name evidence="4" type="ORF">IDH41_01385</name>
</gene>
<sequence>MERQWQASWIWAEHGEPDHNIYVEARKAFELDDAKRQAALLHVSANQHYKLYVNGTELGRGPSPGDNDWQYYDSYDVSAALRPGRNAIAILAFNFGGQEIVTQQMQGPGGFIAELETVAEDGTSRIAEATDRSWKARRSERWVRQVSRQHQWNGFRELYFAEQEDGWELADYDDSDWPGALVAAAACDPAGPWPRLLPREIPRLREEWITPAAVVGAEPMLGRILFPEALAGGGGEPKEGATVLDAAVPGSIPAVTYDFAKERVGYTELEVVAPEGGVLQLHYGESLELALYDTFFLKKGRNRLSPFGRRAFRFLKLTAQAAPAPVTVERLGVRSVHYPFPASGTFRCEDPLLERIWDTGRYTTVVNSQEHLEDCPLREGALWVVDAIVMGKVIYQTFGDARLLRKCLLQGARIQNADGSIPGTGPERNDFMLPDFCAHWLFGVRDYWSYTNDEPFLREAWPVIRRLTDWFEAQEDEDGLFAGADRNGWWCFIDWADYLDKRDRVTAVSCFYYKLLRTVAAMSAAAGDEPFGMRCAAKAGRLREAIRTQLWLPELGAFVDCKTDGGLSDSVTAQTNFTAIWTGVMTDEEAERFLAESYFQDRCPPIKGAFFYHIVLETLYRYGYAEQALDAMRAYWGEMLARGATTWWETFDPSTPRCTVPSPYQGNTPTYLVDYIPVSFCHGWGAAPTYLLTQRLLGVDASRIGSGAVELNPYASGRLAWAEGEVPTPYGTIRARWERQDGGAVAYEAELPQGLRWTSSFLTQIVEGESEGKRTVRGIVTADTVSGYSKPSPAII</sequence>
<feature type="domain" description="Bacterial alpha-L-rhamnosidase N-terminal" evidence="1">
    <location>
        <begin position="37"/>
        <end position="182"/>
    </location>
</feature>
<evidence type="ECO:0000259" key="3">
    <source>
        <dbReference type="Pfam" id="PF17390"/>
    </source>
</evidence>
<protein>
    <submittedName>
        <fullName evidence="4">Alpha-L-rhamnosidase N-terminal domain-containing protein</fullName>
    </submittedName>
</protein>
<dbReference type="Gene3D" id="2.60.120.260">
    <property type="entry name" value="Galactose-binding domain-like"/>
    <property type="match status" value="2"/>
</dbReference>
<evidence type="ECO:0000313" key="5">
    <source>
        <dbReference type="Proteomes" id="UP000632125"/>
    </source>
</evidence>
<dbReference type="PANTHER" id="PTHR34987:SF2">
    <property type="entry name" value="B, PUTATIVE (AFU_ORTHOLOGUE AFUA_7G05040)-RELATED"/>
    <property type="match status" value="1"/>
</dbReference>
<dbReference type="InterPro" id="IPR035396">
    <property type="entry name" value="Bac_rhamnosid6H"/>
</dbReference>
<evidence type="ECO:0000313" key="4">
    <source>
        <dbReference type="EMBL" id="MBD2867212.1"/>
    </source>
</evidence>
<dbReference type="InterPro" id="IPR035398">
    <property type="entry name" value="Bac_rhamnosid_C"/>
</dbReference>
<proteinExistence type="predicted"/>
<dbReference type="EMBL" id="JACXIY010000001">
    <property type="protein sequence ID" value="MBD2867212.1"/>
    <property type="molecule type" value="Genomic_DNA"/>
</dbReference>
<name>A0A927H4B7_9BACL</name>
<dbReference type="InterPro" id="IPR012341">
    <property type="entry name" value="6hp_glycosidase-like_sf"/>
</dbReference>
<feature type="domain" description="Alpha-L-rhamnosidase C-terminal" evidence="3">
    <location>
        <begin position="698"/>
        <end position="755"/>
    </location>
</feature>
<dbReference type="SUPFAM" id="SSF49785">
    <property type="entry name" value="Galactose-binding domain-like"/>
    <property type="match status" value="1"/>
</dbReference>
<dbReference type="InterPro" id="IPR013737">
    <property type="entry name" value="Bac_rhamnosid_N"/>
</dbReference>
<comment type="caution">
    <text evidence="4">The sequence shown here is derived from an EMBL/GenBank/DDBJ whole genome shotgun (WGS) entry which is preliminary data.</text>
</comment>
<accession>A0A927H4B7</accession>
<dbReference type="Pfam" id="PF08531">
    <property type="entry name" value="Bac_rhamnosid_N"/>
    <property type="match status" value="1"/>
</dbReference>
<dbReference type="Gene3D" id="2.60.420.10">
    <property type="entry name" value="Maltose phosphorylase, domain 3"/>
    <property type="match status" value="1"/>
</dbReference>
<dbReference type="AlphaFoldDB" id="A0A927H4B7"/>
<feature type="domain" description="Alpha-L-rhamnosidase six-hairpin glycosidase" evidence="2">
    <location>
        <begin position="343"/>
        <end position="693"/>
    </location>
</feature>
<dbReference type="GO" id="GO:0005975">
    <property type="term" value="P:carbohydrate metabolic process"/>
    <property type="evidence" value="ECO:0007669"/>
    <property type="project" value="InterPro"/>
</dbReference>
<reference evidence="4" key="1">
    <citation type="submission" date="2020-09" db="EMBL/GenBank/DDBJ databases">
        <title>A novel bacterium of genus Paenibacillus, isolated from South China Sea.</title>
        <authorList>
            <person name="Huang H."/>
            <person name="Mo K."/>
            <person name="Hu Y."/>
        </authorList>
    </citation>
    <scope>NUCLEOTIDE SEQUENCE</scope>
    <source>
        <strain evidence="4">IB182493</strain>
    </source>
</reference>